<dbReference type="EMBL" id="AUWU02000002">
    <property type="protein sequence ID" value="KAH0575797.1"/>
    <property type="molecule type" value="Genomic_DNA"/>
</dbReference>
<keyword evidence="1" id="KW-0812">Transmembrane</keyword>
<reference evidence="3" key="2">
    <citation type="submission" date="2020-12" db="EMBL/GenBank/DDBJ databases">
        <title>New Spironucleus salmonicida genome in near-complete chromosomes.</title>
        <authorList>
            <person name="Xu F."/>
            <person name="Kurt Z."/>
            <person name="Jimenez-Gonzalez A."/>
            <person name="Astvaldsson A."/>
            <person name="Andersson J.O."/>
            <person name="Svard S.G."/>
        </authorList>
    </citation>
    <scope>NUCLEOTIDE SEQUENCE</scope>
    <source>
        <strain evidence="3">ATCC 50377</strain>
    </source>
</reference>
<gene>
    <name evidence="2" type="ORF">SS50377_10026</name>
    <name evidence="3" type="ORF">SS50377_21321</name>
</gene>
<organism evidence="2">
    <name type="scientific">Spironucleus salmonicida</name>
    <dbReference type="NCBI Taxonomy" id="348837"/>
    <lineage>
        <taxon>Eukaryota</taxon>
        <taxon>Metamonada</taxon>
        <taxon>Diplomonadida</taxon>
        <taxon>Hexamitidae</taxon>
        <taxon>Hexamitinae</taxon>
        <taxon>Spironucleus</taxon>
    </lineage>
</organism>
<keyword evidence="4" id="KW-1185">Reference proteome</keyword>
<feature type="transmembrane region" description="Helical" evidence="1">
    <location>
        <begin position="79"/>
        <end position="103"/>
    </location>
</feature>
<keyword evidence="1" id="KW-1133">Transmembrane helix</keyword>
<evidence type="ECO:0000313" key="3">
    <source>
        <dbReference type="EMBL" id="KAH0575797.1"/>
    </source>
</evidence>
<sequence>MTTICQPSQILIEGFCYEDNCGDCNTHGKCTPSPFIAGTAQCECEANFTNASQCSECVFGFVIKENSCVENKTLDIELIVGIFGGCLILAVIIGVSVVICSIIKKKKQANADYLEVPLQADDVI</sequence>
<evidence type="ECO:0000313" key="2">
    <source>
        <dbReference type="EMBL" id="EST49608.1"/>
    </source>
</evidence>
<dbReference type="AlphaFoldDB" id="V6LZ98"/>
<dbReference type="Proteomes" id="UP000018208">
    <property type="component" value="Unassembled WGS sequence"/>
</dbReference>
<evidence type="ECO:0000313" key="4">
    <source>
        <dbReference type="Proteomes" id="UP000018208"/>
    </source>
</evidence>
<dbReference type="EMBL" id="KI545943">
    <property type="protein sequence ID" value="EST49608.1"/>
    <property type="molecule type" value="Genomic_DNA"/>
</dbReference>
<evidence type="ECO:0000256" key="1">
    <source>
        <dbReference type="SAM" id="Phobius"/>
    </source>
</evidence>
<proteinExistence type="predicted"/>
<reference evidence="2 3" key="1">
    <citation type="journal article" date="2014" name="PLoS Genet.">
        <title>The Genome of Spironucleus salmonicida Highlights a Fish Pathogen Adapted to Fluctuating Environments.</title>
        <authorList>
            <person name="Xu F."/>
            <person name="Jerlstrom-Hultqvist J."/>
            <person name="Einarsson E."/>
            <person name="Astvaldsson A."/>
            <person name="Svard S.G."/>
            <person name="Andersson J.O."/>
        </authorList>
    </citation>
    <scope>NUCLEOTIDE SEQUENCE</scope>
    <source>
        <strain evidence="3">ATCC 50377</strain>
    </source>
</reference>
<name>V6LZ98_9EUKA</name>
<accession>V6LZ98</accession>
<dbReference type="VEuPathDB" id="GiardiaDB:SS50377_21321"/>
<protein>
    <submittedName>
        <fullName evidence="2">Cysteine-rich membrane protein 2</fullName>
    </submittedName>
</protein>
<keyword evidence="1" id="KW-0472">Membrane</keyword>